<dbReference type="GO" id="GO:0005829">
    <property type="term" value="C:cytosol"/>
    <property type="evidence" value="ECO:0007669"/>
    <property type="project" value="TreeGrafter"/>
</dbReference>
<dbReference type="InterPro" id="IPR044992">
    <property type="entry name" value="ChyE-like"/>
</dbReference>
<dbReference type="InterPro" id="IPR029062">
    <property type="entry name" value="Class_I_gatase-like"/>
</dbReference>
<feature type="region of interest" description="Disordered" evidence="1">
    <location>
        <begin position="238"/>
        <end position="262"/>
    </location>
</feature>
<dbReference type="PROSITE" id="PS51273">
    <property type="entry name" value="GATASE_TYPE_1"/>
    <property type="match status" value="1"/>
</dbReference>
<evidence type="ECO:0000256" key="1">
    <source>
        <dbReference type="SAM" id="MobiDB-lite"/>
    </source>
</evidence>
<keyword evidence="4" id="KW-1185">Reference proteome</keyword>
<organism evidence="3 4">
    <name type="scientific">Lichenifustis flavocetrariae</name>
    <dbReference type="NCBI Taxonomy" id="2949735"/>
    <lineage>
        <taxon>Bacteria</taxon>
        <taxon>Pseudomonadati</taxon>
        <taxon>Pseudomonadota</taxon>
        <taxon>Alphaproteobacteria</taxon>
        <taxon>Hyphomicrobiales</taxon>
        <taxon>Lichenihabitantaceae</taxon>
        <taxon>Lichenifustis</taxon>
    </lineage>
</organism>
<dbReference type="EMBL" id="JAMOIM010000012">
    <property type="protein sequence ID" value="MCW6509936.1"/>
    <property type="molecule type" value="Genomic_DNA"/>
</dbReference>
<dbReference type="PANTHER" id="PTHR42695">
    <property type="entry name" value="GLUTAMINE AMIDOTRANSFERASE YLR126C-RELATED"/>
    <property type="match status" value="1"/>
</dbReference>
<dbReference type="CDD" id="cd01741">
    <property type="entry name" value="GATase1_1"/>
    <property type="match status" value="1"/>
</dbReference>
<proteinExistence type="predicted"/>
<dbReference type="InterPro" id="IPR017926">
    <property type="entry name" value="GATASE"/>
</dbReference>
<protein>
    <submittedName>
        <fullName evidence="3">Type 1 glutamine amidotransferase</fullName>
    </submittedName>
</protein>
<dbReference type="AlphaFoldDB" id="A0AA41YWM3"/>
<accession>A0AA41YWM3</accession>
<dbReference type="PANTHER" id="PTHR42695:SF5">
    <property type="entry name" value="GLUTAMINE AMIDOTRANSFERASE YLR126C-RELATED"/>
    <property type="match status" value="1"/>
</dbReference>
<reference evidence="3" key="1">
    <citation type="submission" date="2022-05" db="EMBL/GenBank/DDBJ databases">
        <authorList>
            <person name="Pankratov T."/>
        </authorList>
    </citation>
    <scope>NUCLEOTIDE SEQUENCE</scope>
    <source>
        <strain evidence="3">BP6-180914</strain>
    </source>
</reference>
<name>A0AA41YWM3_9HYPH</name>
<comment type="caution">
    <text evidence="3">The sequence shown here is derived from an EMBL/GenBank/DDBJ whole genome shotgun (WGS) entry which is preliminary data.</text>
</comment>
<dbReference type="Pfam" id="PF00117">
    <property type="entry name" value="GATase"/>
    <property type="match status" value="1"/>
</dbReference>
<dbReference type="Proteomes" id="UP001165667">
    <property type="component" value="Unassembled WGS sequence"/>
</dbReference>
<sequence>MSEAIGILETGVPPGDLAARHGRYDAMVQALLGRAFTTRTYDVQAGELPARPEDHPAYVITGSSAGVYDPLPWIAPLQDFIRQAHGRAKLVGICFGHQVMAEALGGRVEKSSKGWGLGLHSYQIVTCAAWMGGAVPHAIAVLASHQDQVIAAPEGAIVMAESAFTPFAALLYAGGTALSMQFHPEFSHRFAAELVETRRAALPDGMPDLALASLEATGDAALVGSWIRRFLGVAAPTDPNLKPGPVTTEEQAAGERCLKPAE</sequence>
<evidence type="ECO:0000259" key="2">
    <source>
        <dbReference type="Pfam" id="PF00117"/>
    </source>
</evidence>
<dbReference type="RefSeq" id="WP_282586307.1">
    <property type="nucleotide sequence ID" value="NZ_JAMOIM010000012.1"/>
</dbReference>
<feature type="domain" description="Glutamine amidotransferase" evidence="2">
    <location>
        <begin position="74"/>
        <end position="189"/>
    </location>
</feature>
<dbReference type="SUPFAM" id="SSF52317">
    <property type="entry name" value="Class I glutamine amidotransferase-like"/>
    <property type="match status" value="1"/>
</dbReference>
<evidence type="ECO:0000313" key="4">
    <source>
        <dbReference type="Proteomes" id="UP001165667"/>
    </source>
</evidence>
<gene>
    <name evidence="3" type="ORF">M8523_18105</name>
</gene>
<dbReference type="Gene3D" id="3.40.50.880">
    <property type="match status" value="1"/>
</dbReference>
<evidence type="ECO:0000313" key="3">
    <source>
        <dbReference type="EMBL" id="MCW6509936.1"/>
    </source>
</evidence>
<keyword evidence="3" id="KW-0315">Glutamine amidotransferase</keyword>